<dbReference type="SUPFAM" id="SSF81383">
    <property type="entry name" value="F-box domain"/>
    <property type="match status" value="1"/>
</dbReference>
<dbReference type="Proteomes" id="UP001209540">
    <property type="component" value="Unassembled WGS sequence"/>
</dbReference>
<dbReference type="Pfam" id="PF12937">
    <property type="entry name" value="F-box-like"/>
    <property type="match status" value="1"/>
</dbReference>
<dbReference type="PROSITE" id="PS50181">
    <property type="entry name" value="FBOX"/>
    <property type="match status" value="1"/>
</dbReference>
<comment type="caution">
    <text evidence="2">The sequence shown here is derived from an EMBL/GenBank/DDBJ whole genome shotgun (WGS) entry which is preliminary data.</text>
</comment>
<feature type="domain" description="F-box" evidence="1">
    <location>
        <begin position="109"/>
        <end position="156"/>
    </location>
</feature>
<dbReference type="InterPro" id="IPR001810">
    <property type="entry name" value="F-box_dom"/>
</dbReference>
<dbReference type="EMBL" id="JAIXMP010000058">
    <property type="protein sequence ID" value="KAI9244587.1"/>
    <property type="molecule type" value="Genomic_DNA"/>
</dbReference>
<evidence type="ECO:0000259" key="1">
    <source>
        <dbReference type="PROSITE" id="PS50181"/>
    </source>
</evidence>
<dbReference type="PANTHER" id="PTHR38926">
    <property type="entry name" value="F-BOX DOMAIN CONTAINING PROTEIN, EXPRESSED"/>
    <property type="match status" value="1"/>
</dbReference>
<accession>A0AAD5JWV5</accession>
<reference evidence="2" key="1">
    <citation type="journal article" date="2022" name="IScience">
        <title>Evolution of zygomycete secretomes and the origins of terrestrial fungal ecologies.</title>
        <authorList>
            <person name="Chang Y."/>
            <person name="Wang Y."/>
            <person name="Mondo S."/>
            <person name="Ahrendt S."/>
            <person name="Andreopoulos W."/>
            <person name="Barry K."/>
            <person name="Beard J."/>
            <person name="Benny G.L."/>
            <person name="Blankenship S."/>
            <person name="Bonito G."/>
            <person name="Cuomo C."/>
            <person name="Desiro A."/>
            <person name="Gervers K.A."/>
            <person name="Hundley H."/>
            <person name="Kuo A."/>
            <person name="LaButti K."/>
            <person name="Lang B.F."/>
            <person name="Lipzen A."/>
            <person name="O'Donnell K."/>
            <person name="Pangilinan J."/>
            <person name="Reynolds N."/>
            <person name="Sandor L."/>
            <person name="Smith M.E."/>
            <person name="Tsang A."/>
            <person name="Grigoriev I.V."/>
            <person name="Stajich J.E."/>
            <person name="Spatafora J.W."/>
        </authorList>
    </citation>
    <scope>NUCLEOTIDE SEQUENCE</scope>
    <source>
        <strain evidence="2">RSA 2281</strain>
    </source>
</reference>
<keyword evidence="3" id="KW-1185">Reference proteome</keyword>
<dbReference type="Gene3D" id="3.80.10.10">
    <property type="entry name" value="Ribonuclease Inhibitor"/>
    <property type="match status" value="1"/>
</dbReference>
<gene>
    <name evidence="2" type="ORF">BDA99DRAFT_529031</name>
</gene>
<proteinExistence type="predicted"/>
<dbReference type="Gene3D" id="1.20.1280.50">
    <property type="match status" value="1"/>
</dbReference>
<reference evidence="2" key="2">
    <citation type="submission" date="2023-02" db="EMBL/GenBank/DDBJ databases">
        <authorList>
            <consortium name="DOE Joint Genome Institute"/>
            <person name="Mondo S.J."/>
            <person name="Chang Y."/>
            <person name="Wang Y."/>
            <person name="Ahrendt S."/>
            <person name="Andreopoulos W."/>
            <person name="Barry K."/>
            <person name="Beard J."/>
            <person name="Benny G.L."/>
            <person name="Blankenship S."/>
            <person name="Bonito G."/>
            <person name="Cuomo C."/>
            <person name="Desiro A."/>
            <person name="Gervers K.A."/>
            <person name="Hundley H."/>
            <person name="Kuo A."/>
            <person name="LaButti K."/>
            <person name="Lang B.F."/>
            <person name="Lipzen A."/>
            <person name="O'Donnell K."/>
            <person name="Pangilinan J."/>
            <person name="Reynolds N."/>
            <person name="Sandor L."/>
            <person name="Smith M.W."/>
            <person name="Tsang A."/>
            <person name="Grigoriev I.V."/>
            <person name="Stajich J.E."/>
            <person name="Spatafora J.W."/>
        </authorList>
    </citation>
    <scope>NUCLEOTIDE SEQUENCE</scope>
    <source>
        <strain evidence="2">RSA 2281</strain>
    </source>
</reference>
<name>A0AAD5JWV5_9FUNG</name>
<protein>
    <recommendedName>
        <fullName evidence="1">F-box domain-containing protein</fullName>
    </recommendedName>
</protein>
<dbReference type="PANTHER" id="PTHR38926:SF5">
    <property type="entry name" value="F-BOX AND LEUCINE-RICH REPEAT PROTEIN 6"/>
    <property type="match status" value="1"/>
</dbReference>
<evidence type="ECO:0000313" key="2">
    <source>
        <dbReference type="EMBL" id="KAI9244587.1"/>
    </source>
</evidence>
<dbReference type="SMART" id="SM00256">
    <property type="entry name" value="FBOX"/>
    <property type="match status" value="1"/>
</dbReference>
<dbReference type="InterPro" id="IPR036047">
    <property type="entry name" value="F-box-like_dom_sf"/>
</dbReference>
<organism evidence="2 3">
    <name type="scientific">Phascolomyces articulosus</name>
    <dbReference type="NCBI Taxonomy" id="60185"/>
    <lineage>
        <taxon>Eukaryota</taxon>
        <taxon>Fungi</taxon>
        <taxon>Fungi incertae sedis</taxon>
        <taxon>Mucoromycota</taxon>
        <taxon>Mucoromycotina</taxon>
        <taxon>Mucoromycetes</taxon>
        <taxon>Mucorales</taxon>
        <taxon>Lichtheimiaceae</taxon>
        <taxon>Phascolomyces</taxon>
    </lineage>
</organism>
<dbReference type="CDD" id="cd09917">
    <property type="entry name" value="F-box_SF"/>
    <property type="match status" value="1"/>
</dbReference>
<evidence type="ECO:0000313" key="3">
    <source>
        <dbReference type="Proteomes" id="UP001209540"/>
    </source>
</evidence>
<sequence length="698" mass="78541">MSLFKQVHNAILSGTSINQSSPSSLSRIVNTKKWNAQQKEAQVMIATSPASAKGYFFSARTYREQDDLCKALNVYLQGLESVSPDDPQYHLLLIEKKSVARKLEQRNQDGFYHMLPYDILCLIFGNLENMDLLQCACVCQRWFDFMLEWPGFWDKMSRVDKSTLELLLRGQTQELYLDGPFAPGLMQGIFSVLGIEKVSSSIQKIYLHKIKISTLDMQLLGAAARCMLSSLKQVDLVDCPFKREDIIQNLLPACSSGLTRVSFSRKVNPSLPKSYFRGRLVDAYSSIITLNISPATHAVISPKYNSNYYSTLTYIKIGSFTNYRHGHDYNDSFTILTLVTTMIKKCPNLVHLFLASYDADAHLGDCFLQAIKSCPRLKNVIVSRDAQMPKTKISNIDDIEYSINIASSTTSPSSSSTINTSSSIIGAFKKSFKMEDYIITDASSSTSPGIRRLVLANYNLDLQTNHVLEVLKHSYASLELLYLEYYGRQGIATLLSELATYGCPRLREIHLSGSRPTAISVAPVPPITQTLVRLFSGCPALEAVELEEMTNGRAYYHLQADKSVLSAIAKYCPKIRHLCIFAESNIWMKRRDYPCNDLLSLIHRKDDNKESKHSNIMIKGKDVEQQSESQLEYLKILGVDPETAYALVKNLVSLKHLRVSCWIGINGKNNERYDASKKLMESIKKILEERGGSLITSP</sequence>
<dbReference type="AlphaFoldDB" id="A0AAD5JWV5"/>
<dbReference type="InterPro" id="IPR032675">
    <property type="entry name" value="LRR_dom_sf"/>
</dbReference>
<dbReference type="SUPFAM" id="SSF52047">
    <property type="entry name" value="RNI-like"/>
    <property type="match status" value="1"/>
</dbReference>